<evidence type="ECO:0000313" key="1">
    <source>
        <dbReference type="EMBL" id="KGO90370.1"/>
    </source>
</evidence>
<keyword evidence="2" id="KW-1185">Reference proteome</keyword>
<reference evidence="1 2" key="1">
    <citation type="submission" date="2013-09" db="EMBL/GenBank/DDBJ databases">
        <authorList>
            <person name="Zeng Z."/>
            <person name="Chen C."/>
        </authorList>
    </citation>
    <scope>NUCLEOTIDE SEQUENCE [LARGE SCALE GENOMIC DNA]</scope>
    <source>
        <strain evidence="1 2">GH29-5</strain>
    </source>
</reference>
<dbReference type="Proteomes" id="UP000030121">
    <property type="component" value="Unassembled WGS sequence"/>
</dbReference>
<proteinExistence type="predicted"/>
<comment type="caution">
    <text evidence="1">The sequence shown here is derived from an EMBL/GenBank/DDBJ whole genome shotgun (WGS) entry which is preliminary data.</text>
</comment>
<protein>
    <submittedName>
        <fullName evidence="1">Uncharacterized protein</fullName>
    </submittedName>
</protein>
<evidence type="ECO:0000313" key="2">
    <source>
        <dbReference type="Proteomes" id="UP000030121"/>
    </source>
</evidence>
<accession>A0A0A2MQ16</accession>
<organism evidence="1 2">
    <name type="scientific">Flavobacterium suncheonense GH29-5 = DSM 17707</name>
    <dbReference type="NCBI Taxonomy" id="1121899"/>
    <lineage>
        <taxon>Bacteria</taxon>
        <taxon>Pseudomonadati</taxon>
        <taxon>Bacteroidota</taxon>
        <taxon>Flavobacteriia</taxon>
        <taxon>Flavobacteriales</taxon>
        <taxon>Flavobacteriaceae</taxon>
        <taxon>Flavobacterium</taxon>
    </lineage>
</organism>
<sequence length="80" mass="9383">MFYFSHIFLLNHKVRKVFTKSTKIKTDFYSALMGAASSQRSGEIQRTAGTRFPKQPKRFAPENSVKNRIFAPWRQTDKKK</sequence>
<dbReference type="EMBL" id="JRLW01000002">
    <property type="protein sequence ID" value="KGO90370.1"/>
    <property type="molecule type" value="Genomic_DNA"/>
</dbReference>
<gene>
    <name evidence="1" type="ORF">Q764_02120</name>
</gene>
<dbReference type="AlphaFoldDB" id="A0A0A2MQ16"/>
<name>A0A0A2MQ16_9FLAO</name>